<accession>A0ABQ9ZP61</accession>
<evidence type="ECO:0000313" key="3">
    <source>
        <dbReference type="Proteomes" id="UP001234178"/>
    </source>
</evidence>
<feature type="region of interest" description="Disordered" evidence="1">
    <location>
        <begin position="32"/>
        <end position="55"/>
    </location>
</feature>
<keyword evidence="3" id="KW-1185">Reference proteome</keyword>
<name>A0ABQ9ZP61_9CRUS</name>
<reference evidence="2 3" key="1">
    <citation type="journal article" date="2023" name="Nucleic Acids Res.">
        <title>The hologenome of Daphnia magna reveals possible DNA methylation and microbiome-mediated evolution of the host genome.</title>
        <authorList>
            <person name="Chaturvedi A."/>
            <person name="Li X."/>
            <person name="Dhandapani V."/>
            <person name="Marshall H."/>
            <person name="Kissane S."/>
            <person name="Cuenca-Cambronero M."/>
            <person name="Asole G."/>
            <person name="Calvet F."/>
            <person name="Ruiz-Romero M."/>
            <person name="Marangio P."/>
            <person name="Guigo R."/>
            <person name="Rago D."/>
            <person name="Mirbahai L."/>
            <person name="Eastwood N."/>
            <person name="Colbourne J.K."/>
            <person name="Zhou J."/>
            <person name="Mallon E."/>
            <person name="Orsini L."/>
        </authorList>
    </citation>
    <scope>NUCLEOTIDE SEQUENCE [LARGE SCALE GENOMIC DNA]</scope>
    <source>
        <strain evidence="2">LRV0_1</strain>
    </source>
</reference>
<protein>
    <submittedName>
        <fullName evidence="2">Uncharacterized protein</fullName>
    </submittedName>
</protein>
<organism evidence="2 3">
    <name type="scientific">Daphnia magna</name>
    <dbReference type="NCBI Taxonomy" id="35525"/>
    <lineage>
        <taxon>Eukaryota</taxon>
        <taxon>Metazoa</taxon>
        <taxon>Ecdysozoa</taxon>
        <taxon>Arthropoda</taxon>
        <taxon>Crustacea</taxon>
        <taxon>Branchiopoda</taxon>
        <taxon>Diplostraca</taxon>
        <taxon>Cladocera</taxon>
        <taxon>Anomopoda</taxon>
        <taxon>Daphniidae</taxon>
        <taxon>Daphnia</taxon>
    </lineage>
</organism>
<gene>
    <name evidence="2" type="ORF">OUZ56_026891</name>
</gene>
<dbReference type="Proteomes" id="UP001234178">
    <property type="component" value="Unassembled WGS sequence"/>
</dbReference>
<proteinExistence type="predicted"/>
<comment type="caution">
    <text evidence="2">The sequence shown here is derived from an EMBL/GenBank/DDBJ whole genome shotgun (WGS) entry which is preliminary data.</text>
</comment>
<sequence>MIRCTLPPVEDENRITSCQQPRGSLLVLLDVDTAPTERSPTLTDDDVNPRDEPYRGRGKVAYLHCFRNGEDDGSEDKSR</sequence>
<evidence type="ECO:0000256" key="1">
    <source>
        <dbReference type="SAM" id="MobiDB-lite"/>
    </source>
</evidence>
<evidence type="ECO:0000313" key="2">
    <source>
        <dbReference type="EMBL" id="KAK4014365.1"/>
    </source>
</evidence>
<dbReference type="EMBL" id="JAOYFB010000004">
    <property type="protein sequence ID" value="KAK4014365.1"/>
    <property type="molecule type" value="Genomic_DNA"/>
</dbReference>